<dbReference type="AlphaFoldDB" id="A0A4S3ZXM8"/>
<reference evidence="1 2" key="1">
    <citation type="submission" date="2019-04" db="EMBL/GenBank/DDBJ databases">
        <title>Rhizobium terrae sp. nov., isolated from a paddy soil.</title>
        <authorList>
            <person name="Lin S.-Y."/>
            <person name="Hameed A."/>
            <person name="Huang H.-I."/>
            <person name="Young C.-C."/>
        </authorList>
    </citation>
    <scope>NUCLEOTIDE SEQUENCE [LARGE SCALE GENOMIC DNA]</scope>
    <source>
        <strain evidence="1 2">CC-HIH110</strain>
    </source>
</reference>
<proteinExistence type="predicted"/>
<keyword evidence="2" id="KW-1185">Reference proteome</keyword>
<protein>
    <submittedName>
        <fullName evidence="1">Uncharacterized protein</fullName>
    </submittedName>
</protein>
<dbReference type="Proteomes" id="UP000310754">
    <property type="component" value="Unassembled WGS sequence"/>
</dbReference>
<name>A0A4S3ZXM8_9HYPH</name>
<dbReference type="EMBL" id="SSOA01000003">
    <property type="protein sequence ID" value="THF50652.1"/>
    <property type="molecule type" value="Genomic_DNA"/>
</dbReference>
<organism evidence="1 2">
    <name type="scientific">Allorhizobium terrae</name>
    <dbReference type="NCBI Taxonomy" id="1848972"/>
    <lineage>
        <taxon>Bacteria</taxon>
        <taxon>Pseudomonadati</taxon>
        <taxon>Pseudomonadota</taxon>
        <taxon>Alphaproteobacteria</taxon>
        <taxon>Hyphomicrobiales</taxon>
        <taxon>Rhizobiaceae</taxon>
        <taxon>Rhizobium/Agrobacterium group</taxon>
        <taxon>Allorhizobium</taxon>
    </lineage>
</organism>
<evidence type="ECO:0000313" key="1">
    <source>
        <dbReference type="EMBL" id="THF50652.1"/>
    </source>
</evidence>
<evidence type="ECO:0000313" key="2">
    <source>
        <dbReference type="Proteomes" id="UP000310754"/>
    </source>
</evidence>
<sequence>MEIIIIGLLAFAGYRFFRHTSRTGKEAVRAYVYLETLKKGLPPEDANVMTEVLLSDVGKDLAINAMNMAKLEYATVHRGKQLPMIGYAYRQGMQTTMPFWYQKMALAAPETLGIEVAYGRISTITTDEDPQADEDMRKDERYVDFYETYANEVHRISGKSVSDPRVTDLMEHEPLHRAHTDGIDPLLLAAKYCHDHKIIEKFADYESYYAAFAQELRRFSANASEHAGWLARAHPNLIDSNFKQDIHPRLTALSFHHLVTEQHSA</sequence>
<gene>
    <name evidence="1" type="ORF">E6C51_07260</name>
</gene>
<dbReference type="RefSeq" id="WP_190235505.1">
    <property type="nucleotide sequence ID" value="NZ_SSOA01000003.1"/>
</dbReference>
<comment type="caution">
    <text evidence="1">The sequence shown here is derived from an EMBL/GenBank/DDBJ whole genome shotgun (WGS) entry which is preliminary data.</text>
</comment>
<accession>A0A4S3ZXM8</accession>